<gene>
    <name evidence="5" type="ORF">GR303_05660</name>
</gene>
<comment type="caution">
    <text evidence="5">The sequence shown here is derived from an EMBL/GenBank/DDBJ whole genome shotgun (WGS) entry which is preliminary data.</text>
</comment>
<dbReference type="InterPro" id="IPR002068">
    <property type="entry name" value="A-crystallin/Hsp20_dom"/>
</dbReference>
<dbReference type="SUPFAM" id="SSF49764">
    <property type="entry name" value="HSP20-like chaperones"/>
    <property type="match status" value="1"/>
</dbReference>
<feature type="domain" description="SHSP" evidence="4">
    <location>
        <begin position="53"/>
        <end position="165"/>
    </location>
</feature>
<keyword evidence="1" id="KW-0346">Stress response</keyword>
<evidence type="ECO:0000256" key="2">
    <source>
        <dbReference type="PROSITE-ProRule" id="PRU00285"/>
    </source>
</evidence>
<accession>A0ABW9YUN4</accession>
<protein>
    <submittedName>
        <fullName evidence="5">Hsp20 family protein</fullName>
    </submittedName>
</protein>
<sequence length="171" mass="19729">MNMRDLIPWGRNHQATPSRYREEGDPFMTLHREMNRLFDDVFRSFDMAPFGALGRLAAWPSVEVVENDKDVRICAELPGLDEKDVEVLMGEGVLTIRGEKKSEVEDKERAFSERTYGRFERRIPLPWEVQEDKIDAAFRNGVLTVTLPKSAESRPQVKRIAINRGGEETKH</sequence>
<evidence type="ECO:0000256" key="3">
    <source>
        <dbReference type="RuleBase" id="RU003616"/>
    </source>
</evidence>
<dbReference type="PANTHER" id="PTHR46733">
    <property type="entry name" value="26.5 KDA HEAT SHOCK PROTEIN, MITOCHONDRIAL"/>
    <property type="match status" value="1"/>
</dbReference>
<evidence type="ECO:0000313" key="5">
    <source>
        <dbReference type="EMBL" id="NBJ23840.1"/>
    </source>
</evidence>
<organism evidence="5 6">
    <name type="scientific">Microvirga arsenatis</name>
    <dbReference type="NCBI Taxonomy" id="2692265"/>
    <lineage>
        <taxon>Bacteria</taxon>
        <taxon>Pseudomonadati</taxon>
        <taxon>Pseudomonadota</taxon>
        <taxon>Alphaproteobacteria</taxon>
        <taxon>Hyphomicrobiales</taxon>
        <taxon>Methylobacteriaceae</taxon>
        <taxon>Microvirga</taxon>
    </lineage>
</organism>
<proteinExistence type="inferred from homology"/>
<evidence type="ECO:0000256" key="1">
    <source>
        <dbReference type="ARBA" id="ARBA00023016"/>
    </source>
</evidence>
<dbReference type="PANTHER" id="PTHR46733:SF4">
    <property type="entry name" value="HEAT SHOCK PROTEIN 21, CHLOROPLASTIC"/>
    <property type="match status" value="1"/>
</dbReference>
<keyword evidence="6" id="KW-1185">Reference proteome</keyword>
<dbReference type="CDD" id="cd06464">
    <property type="entry name" value="ACD_sHsps-like"/>
    <property type="match status" value="1"/>
</dbReference>
<dbReference type="InterPro" id="IPR044587">
    <property type="entry name" value="HSP21-like"/>
</dbReference>
<comment type="similarity">
    <text evidence="2 3">Belongs to the small heat shock protein (HSP20) family.</text>
</comment>
<dbReference type="PROSITE" id="PS01031">
    <property type="entry name" value="SHSP"/>
    <property type="match status" value="1"/>
</dbReference>
<evidence type="ECO:0000259" key="4">
    <source>
        <dbReference type="PROSITE" id="PS01031"/>
    </source>
</evidence>
<dbReference type="Pfam" id="PF00011">
    <property type="entry name" value="HSP20"/>
    <property type="match status" value="1"/>
</dbReference>
<reference evidence="5 6" key="1">
    <citation type="submission" date="2020-01" db="EMBL/GenBank/DDBJ databases">
        <title>Microvirga sp. nov., an arsenate reduction bacterium isolated from Tibet hotspring sediments.</title>
        <authorList>
            <person name="Yuan C.-G."/>
        </authorList>
    </citation>
    <scope>NUCLEOTIDE SEQUENCE [LARGE SCALE GENOMIC DNA]</scope>
    <source>
        <strain evidence="5 6">SYSU G3D203</strain>
    </source>
</reference>
<dbReference type="Gene3D" id="2.60.40.790">
    <property type="match status" value="1"/>
</dbReference>
<dbReference type="RefSeq" id="WP_161720989.1">
    <property type="nucleotide sequence ID" value="NZ_JAAAXI010000001.1"/>
</dbReference>
<dbReference type="EMBL" id="JAAAXJ010000002">
    <property type="protein sequence ID" value="NBJ23840.1"/>
    <property type="molecule type" value="Genomic_DNA"/>
</dbReference>
<name>A0ABW9YUN4_9HYPH</name>
<dbReference type="Proteomes" id="UP000818323">
    <property type="component" value="Unassembled WGS sequence"/>
</dbReference>
<dbReference type="InterPro" id="IPR008978">
    <property type="entry name" value="HSP20-like_chaperone"/>
</dbReference>
<evidence type="ECO:0000313" key="6">
    <source>
        <dbReference type="Proteomes" id="UP000818323"/>
    </source>
</evidence>